<dbReference type="InterPro" id="IPR036097">
    <property type="entry name" value="HisK_dim/P_sf"/>
</dbReference>
<evidence type="ECO:0000256" key="9">
    <source>
        <dbReference type="ARBA" id="ARBA00022840"/>
    </source>
</evidence>
<dbReference type="InterPro" id="IPR050980">
    <property type="entry name" value="2C_sensor_his_kinase"/>
</dbReference>
<accession>A0ABS2KEV5</accession>
<evidence type="ECO:0000256" key="5">
    <source>
        <dbReference type="ARBA" id="ARBA00022553"/>
    </source>
</evidence>
<evidence type="ECO:0000313" key="13">
    <source>
        <dbReference type="EMBL" id="MBM7129614.1"/>
    </source>
</evidence>
<name>A0ABS2KEV5_9GAMM</name>
<keyword evidence="10" id="KW-0812">Transmembrane</keyword>
<dbReference type="Proteomes" id="UP001430193">
    <property type="component" value="Unassembled WGS sequence"/>
</dbReference>
<dbReference type="InterPro" id="IPR003660">
    <property type="entry name" value="HAMP_dom"/>
</dbReference>
<dbReference type="PROSITE" id="PS50109">
    <property type="entry name" value="HIS_KIN"/>
    <property type="match status" value="1"/>
</dbReference>
<protein>
    <recommendedName>
        <fullName evidence="3">histidine kinase</fullName>
        <ecNumber evidence="3">2.7.13.3</ecNumber>
    </recommendedName>
</protein>
<keyword evidence="10" id="KW-0472">Membrane</keyword>
<dbReference type="SUPFAM" id="SSF55874">
    <property type="entry name" value="ATPase domain of HSP90 chaperone/DNA topoisomerase II/histidine kinase"/>
    <property type="match status" value="1"/>
</dbReference>
<organism evidence="13 14">
    <name type="scientific">Dyella mobilis</name>
    <dbReference type="NCBI Taxonomy" id="1849582"/>
    <lineage>
        <taxon>Bacteria</taxon>
        <taxon>Pseudomonadati</taxon>
        <taxon>Pseudomonadota</taxon>
        <taxon>Gammaproteobacteria</taxon>
        <taxon>Lysobacterales</taxon>
        <taxon>Rhodanobacteraceae</taxon>
        <taxon>Dyella</taxon>
    </lineage>
</organism>
<dbReference type="SMART" id="SM00304">
    <property type="entry name" value="HAMP"/>
    <property type="match status" value="1"/>
</dbReference>
<dbReference type="PROSITE" id="PS50885">
    <property type="entry name" value="HAMP"/>
    <property type="match status" value="1"/>
</dbReference>
<keyword evidence="8" id="KW-0418">Kinase</keyword>
<dbReference type="SMART" id="SM00387">
    <property type="entry name" value="HATPase_c"/>
    <property type="match status" value="1"/>
</dbReference>
<keyword evidence="6" id="KW-0808">Transferase</keyword>
<dbReference type="Pfam" id="PF02518">
    <property type="entry name" value="HATPase_c"/>
    <property type="match status" value="1"/>
</dbReference>
<gene>
    <name evidence="13" type="ORF">ISS99_08760</name>
</gene>
<keyword evidence="14" id="KW-1185">Reference proteome</keyword>
<evidence type="ECO:0000256" key="1">
    <source>
        <dbReference type="ARBA" id="ARBA00000085"/>
    </source>
</evidence>
<dbReference type="EMBL" id="JADIKF010000038">
    <property type="protein sequence ID" value="MBM7129614.1"/>
    <property type="molecule type" value="Genomic_DNA"/>
</dbReference>
<evidence type="ECO:0000256" key="10">
    <source>
        <dbReference type="SAM" id="Phobius"/>
    </source>
</evidence>
<feature type="domain" description="HAMP" evidence="12">
    <location>
        <begin position="191"/>
        <end position="242"/>
    </location>
</feature>
<evidence type="ECO:0000256" key="7">
    <source>
        <dbReference type="ARBA" id="ARBA00022741"/>
    </source>
</evidence>
<keyword evidence="9" id="KW-0067">ATP-binding</keyword>
<evidence type="ECO:0000256" key="3">
    <source>
        <dbReference type="ARBA" id="ARBA00012438"/>
    </source>
</evidence>
<dbReference type="PRINTS" id="PR00344">
    <property type="entry name" value="BCTRLSENSOR"/>
</dbReference>
<dbReference type="InterPro" id="IPR036890">
    <property type="entry name" value="HATPase_C_sf"/>
</dbReference>
<feature type="transmembrane region" description="Helical" evidence="10">
    <location>
        <begin position="167"/>
        <end position="190"/>
    </location>
</feature>
<evidence type="ECO:0000313" key="14">
    <source>
        <dbReference type="Proteomes" id="UP001430193"/>
    </source>
</evidence>
<dbReference type="SUPFAM" id="SSF47384">
    <property type="entry name" value="Homodimeric domain of signal transducing histidine kinase"/>
    <property type="match status" value="1"/>
</dbReference>
<dbReference type="PANTHER" id="PTHR44936">
    <property type="entry name" value="SENSOR PROTEIN CREC"/>
    <property type="match status" value="1"/>
</dbReference>
<feature type="domain" description="Histidine kinase" evidence="11">
    <location>
        <begin position="250"/>
        <end position="448"/>
    </location>
</feature>
<sequence length="448" mass="48261">MKPLSILAQVTALALATLLLAFALCFAVVIATPAPKPLRMTIGDAVAALQGKPGRNFTLDSGVAPPSGPGIPQVETAIAEALGVNPSRVHARWLGVASMARQVGQSVVLVGNRALLVDSDDEGLRMRWSGNETFAADTEMPPFMAWYQGANGAWQSVSPVDLRLAAWRLRMLIALGLALVLLAFPTWYAARRLTRPIQRLATAAAGSALHTSHPFPVEGPREVREVGAAINAMHTRLADEADERLKIFAAIAHDLRTPLTGLRIRAEFMPPTERQRVIEDIDRMADMTAELLDYARFNHRPLHRECIDLTAFLADVAEGRRSVAQNVEFHAGSDETLVLAESAALRRAIDNLIDNALRFAGDAKLSIEHRPGYVDIHVDDNGPGIPEALLQEVLKPFSRLEGSRSRETGGAGLGLAIVTRIAASHGGAFALSHRAQGGLRATLSLVME</sequence>
<dbReference type="Gene3D" id="6.10.340.10">
    <property type="match status" value="1"/>
</dbReference>
<evidence type="ECO:0000256" key="6">
    <source>
        <dbReference type="ARBA" id="ARBA00022679"/>
    </source>
</evidence>
<evidence type="ECO:0000256" key="4">
    <source>
        <dbReference type="ARBA" id="ARBA00022475"/>
    </source>
</evidence>
<dbReference type="SMART" id="SM00388">
    <property type="entry name" value="HisKA"/>
    <property type="match status" value="1"/>
</dbReference>
<dbReference type="Gene3D" id="3.30.565.10">
    <property type="entry name" value="Histidine kinase-like ATPase, C-terminal domain"/>
    <property type="match status" value="1"/>
</dbReference>
<keyword evidence="5" id="KW-0597">Phosphoprotein</keyword>
<dbReference type="CDD" id="cd00082">
    <property type="entry name" value="HisKA"/>
    <property type="match status" value="1"/>
</dbReference>
<dbReference type="PANTHER" id="PTHR44936:SF10">
    <property type="entry name" value="SENSOR PROTEIN RSTB"/>
    <property type="match status" value="1"/>
</dbReference>
<proteinExistence type="predicted"/>
<dbReference type="InterPro" id="IPR003661">
    <property type="entry name" value="HisK_dim/P_dom"/>
</dbReference>
<dbReference type="InterPro" id="IPR004358">
    <property type="entry name" value="Sig_transdc_His_kin-like_C"/>
</dbReference>
<comment type="catalytic activity">
    <reaction evidence="1">
        <text>ATP + protein L-histidine = ADP + protein N-phospho-L-histidine.</text>
        <dbReference type="EC" id="2.7.13.3"/>
    </reaction>
</comment>
<keyword evidence="10" id="KW-1133">Transmembrane helix</keyword>
<evidence type="ECO:0000256" key="2">
    <source>
        <dbReference type="ARBA" id="ARBA00004651"/>
    </source>
</evidence>
<comment type="subcellular location">
    <subcellularLocation>
        <location evidence="2">Cell membrane</location>
        <topology evidence="2">Multi-pass membrane protein</topology>
    </subcellularLocation>
</comment>
<dbReference type="Pfam" id="PF00672">
    <property type="entry name" value="HAMP"/>
    <property type="match status" value="1"/>
</dbReference>
<dbReference type="InterPro" id="IPR005467">
    <property type="entry name" value="His_kinase_dom"/>
</dbReference>
<dbReference type="EC" id="2.7.13.3" evidence="3"/>
<keyword evidence="7" id="KW-0547">Nucleotide-binding</keyword>
<dbReference type="InterPro" id="IPR003594">
    <property type="entry name" value="HATPase_dom"/>
</dbReference>
<dbReference type="Gene3D" id="1.10.287.130">
    <property type="match status" value="1"/>
</dbReference>
<reference evidence="13" key="1">
    <citation type="submission" date="2020-10" db="EMBL/GenBank/DDBJ databases">
        <title>Phylogeny of dyella-like bacteria.</title>
        <authorList>
            <person name="Fu J."/>
        </authorList>
    </citation>
    <scope>NUCLEOTIDE SEQUENCE</scope>
    <source>
        <strain evidence="13">DHON07</strain>
    </source>
</reference>
<dbReference type="RefSeq" id="WP_204631230.1">
    <property type="nucleotide sequence ID" value="NZ_BSOC01000003.1"/>
</dbReference>
<keyword evidence="4" id="KW-1003">Cell membrane</keyword>
<dbReference type="Pfam" id="PF00512">
    <property type="entry name" value="HisKA"/>
    <property type="match status" value="1"/>
</dbReference>
<evidence type="ECO:0000256" key="8">
    <source>
        <dbReference type="ARBA" id="ARBA00022777"/>
    </source>
</evidence>
<evidence type="ECO:0000259" key="12">
    <source>
        <dbReference type="PROSITE" id="PS50885"/>
    </source>
</evidence>
<comment type="caution">
    <text evidence="13">The sequence shown here is derived from an EMBL/GenBank/DDBJ whole genome shotgun (WGS) entry which is preliminary data.</text>
</comment>
<evidence type="ECO:0000259" key="11">
    <source>
        <dbReference type="PROSITE" id="PS50109"/>
    </source>
</evidence>